<dbReference type="SUPFAM" id="SSF50998">
    <property type="entry name" value="Quinoprotein alcohol dehydrogenase-like"/>
    <property type="match status" value="2"/>
</dbReference>
<feature type="region of interest" description="Disordered" evidence="4">
    <location>
        <begin position="867"/>
        <end position="906"/>
    </location>
</feature>
<dbReference type="PROSITE" id="PS00678">
    <property type="entry name" value="WD_REPEATS_1"/>
    <property type="match status" value="1"/>
</dbReference>
<dbReference type="EMBL" id="JAUSVB010000003">
    <property type="protein sequence ID" value="MDQ0373955.1"/>
    <property type="molecule type" value="Genomic_DNA"/>
</dbReference>
<protein>
    <submittedName>
        <fullName evidence="8">WD40 repeat protein</fullName>
    </submittedName>
</protein>
<keyword evidence="5" id="KW-0812">Transmembrane</keyword>
<name>A0ABU0EFA3_9CELL</name>
<keyword evidence="5" id="KW-0472">Membrane</keyword>
<dbReference type="RefSeq" id="WP_307492336.1">
    <property type="nucleotide sequence ID" value="NZ_JAUSVB010000003.1"/>
</dbReference>
<keyword evidence="9" id="KW-1185">Reference proteome</keyword>
<keyword evidence="5" id="KW-1133">Transmembrane helix</keyword>
<organism evidence="8 9">
    <name type="scientific">Cellulomonas humilata</name>
    <dbReference type="NCBI Taxonomy" id="144055"/>
    <lineage>
        <taxon>Bacteria</taxon>
        <taxon>Bacillati</taxon>
        <taxon>Actinomycetota</taxon>
        <taxon>Actinomycetes</taxon>
        <taxon>Micrococcales</taxon>
        <taxon>Cellulomonadaceae</taxon>
        <taxon>Cellulomonas</taxon>
    </lineage>
</organism>
<dbReference type="SMART" id="SM00320">
    <property type="entry name" value="WD40"/>
    <property type="match status" value="6"/>
</dbReference>
<dbReference type="PROSITE" id="PS50082">
    <property type="entry name" value="WD_REPEATS_2"/>
    <property type="match status" value="1"/>
</dbReference>
<dbReference type="Pfam" id="PF20703">
    <property type="entry name" value="nSTAND1"/>
    <property type="match status" value="1"/>
</dbReference>
<proteinExistence type="predicted"/>
<dbReference type="SUPFAM" id="SSF52540">
    <property type="entry name" value="P-loop containing nucleoside triphosphate hydrolases"/>
    <property type="match status" value="1"/>
</dbReference>
<evidence type="ECO:0000259" key="7">
    <source>
        <dbReference type="Pfam" id="PF20703"/>
    </source>
</evidence>
<dbReference type="InterPro" id="IPR002372">
    <property type="entry name" value="PQQ_rpt_dom"/>
</dbReference>
<evidence type="ECO:0000256" key="2">
    <source>
        <dbReference type="ARBA" id="ARBA00022737"/>
    </source>
</evidence>
<dbReference type="Proteomes" id="UP001239626">
    <property type="component" value="Unassembled WGS sequence"/>
</dbReference>
<dbReference type="InterPro" id="IPR001680">
    <property type="entry name" value="WD40_rpt"/>
</dbReference>
<evidence type="ECO:0000313" key="9">
    <source>
        <dbReference type="Proteomes" id="UP001239626"/>
    </source>
</evidence>
<dbReference type="InterPro" id="IPR011047">
    <property type="entry name" value="Quinoprotein_ADH-like_sf"/>
</dbReference>
<keyword evidence="2" id="KW-0677">Repeat</keyword>
<feature type="compositionally biased region" description="Low complexity" evidence="4">
    <location>
        <begin position="894"/>
        <end position="906"/>
    </location>
</feature>
<evidence type="ECO:0000256" key="1">
    <source>
        <dbReference type="ARBA" id="ARBA00022574"/>
    </source>
</evidence>
<dbReference type="Gene3D" id="2.130.10.10">
    <property type="entry name" value="YVTN repeat-like/Quinoprotein amine dehydrogenase"/>
    <property type="match status" value="3"/>
</dbReference>
<feature type="domain" description="Pyrrolo-quinoline quinone repeat" evidence="6">
    <location>
        <begin position="1083"/>
        <end position="1181"/>
    </location>
</feature>
<sequence length="1218" mass="128975">MTTDTVGLRTDNPYVGPRSFRRGDPLYGRTAECNDLRDLVVSERIVLVYSPSGAGKSSLLNAALFTALEEVRLEVLPVVKVGHVPPLDLGGVPVRNRYVLSALLSLEEGVPPDHQLPAELLATMTLDEYLRARPDMDGVPGNEVLVFDQFEDILTADPTDEAGRREFFVELGAALRDRTRWAVFAMREDFLAALDPYVRHIPTRLATRYRLDLLTAEQALEAVIEPARHAGVTFERDAAQQLVDDLRRVRAQRPDGPADVLGQYVEPVQLQVACTSLWSRLQPGATRIDETDGIAQGGVEHALSVYYDMHVEWAAWSVGVPSGLVRDWFEERLITPQGLRGQDFAGPLRSGPADAALLTRLIDAHLVRAEHRRQATWYELTHDRFVAPIRGSNAAWRHAHTTPFERGAQQWAAESQPEHLLFTGPALAQAEAYLAGRRVPLAPREAEFLTASRALDARRRRERRTTRVLAALVVALAIVGVMAGAAFVNQVSAQQESARHRLLLAASNALQWNQEAGVGLTAEVAGELDVGDIDDVARDVLYRSASASGVTAVMGEQEDVVLSFDVAEDGRMIVVATLDGVTLWTRDPDGAGTVTPDMALELPEETFVLGGLDLSRDQSTAAAALDDRSVVVWDVATGASEVWPAGDEDVFRLALAPDGSAVATTDVTGVLRLHDRHGVELPLEPTTTGIWYADFSPDGTLLAGAGDLVTSLWDLPTGAAAGTIPHGSGGAVSFGPDSRSVATISYDGTMTVWNLDTLAQTSQSVPPESVVGGATYPSVDLTRRVDVLADGRVSVSDATTGEIIAVANVPGAAVLAAVVDPADEGQIIVLPDQGAASIWRTELTAAPAAVAIDAGVTYTVWADGRVRTTPGSVPTAPEPSTDAAPRAERPVPPSASVDPSAPPLASALDRAAPPLAAAVDRSAFLPKISSAVPDAGAPAAERDQVVAFDADTASHRGVTVARSGRATAMDLDVGGDAVLVDSGAERFRSASIGGPVVATIDDAGQVELWDALDGTSVRLLELSDGYEPEFVELSADGARALVALTADAVWRGAPVALLVDVEEGTSLELALAEGRSWREVITAAAFSADTDTVVLGTSLGAVIAFDAASGDQVWEEGPHQRKVSTLTFAADRIVTTSADGRVWVAEGDTGTEVRSVPVEAHLVGASLTPDGGAVIAVTAGGSEIELPLDDAELLRVVEDKVTRELTAKECAQFSHDVC</sequence>
<keyword evidence="1 3" id="KW-0853">WD repeat</keyword>
<evidence type="ECO:0000313" key="8">
    <source>
        <dbReference type="EMBL" id="MDQ0373955.1"/>
    </source>
</evidence>
<feature type="domain" description="Novel STAND NTPase 1" evidence="7">
    <location>
        <begin position="13"/>
        <end position="384"/>
    </location>
</feature>
<evidence type="ECO:0000256" key="4">
    <source>
        <dbReference type="SAM" id="MobiDB-lite"/>
    </source>
</evidence>
<feature type="repeat" description="WD" evidence="3">
    <location>
        <begin position="731"/>
        <end position="763"/>
    </location>
</feature>
<gene>
    <name evidence="8" type="ORF">J2X26_002276</name>
</gene>
<dbReference type="InterPro" id="IPR049052">
    <property type="entry name" value="nSTAND1"/>
</dbReference>
<feature type="transmembrane region" description="Helical" evidence="5">
    <location>
        <begin position="468"/>
        <end position="488"/>
    </location>
</feature>
<evidence type="ECO:0000259" key="6">
    <source>
        <dbReference type="Pfam" id="PF13360"/>
    </source>
</evidence>
<dbReference type="InterPro" id="IPR015943">
    <property type="entry name" value="WD40/YVTN_repeat-like_dom_sf"/>
</dbReference>
<comment type="caution">
    <text evidence="8">The sequence shown here is derived from an EMBL/GenBank/DDBJ whole genome shotgun (WGS) entry which is preliminary data.</text>
</comment>
<dbReference type="PANTHER" id="PTHR19879">
    <property type="entry name" value="TRANSCRIPTION INITIATION FACTOR TFIID"/>
    <property type="match status" value="1"/>
</dbReference>
<accession>A0ABU0EFA3</accession>
<reference evidence="8 9" key="1">
    <citation type="submission" date="2023-07" db="EMBL/GenBank/DDBJ databases">
        <title>Sorghum-associated microbial communities from plants grown in Nebraska, USA.</title>
        <authorList>
            <person name="Schachtman D."/>
        </authorList>
    </citation>
    <scope>NUCLEOTIDE SEQUENCE [LARGE SCALE GENOMIC DNA]</scope>
    <source>
        <strain evidence="8 9">BE332</strain>
    </source>
</reference>
<dbReference type="PANTHER" id="PTHR19879:SF9">
    <property type="entry name" value="TRANSCRIPTION INITIATION FACTOR TFIID SUBUNIT 5"/>
    <property type="match status" value="1"/>
</dbReference>
<dbReference type="Pfam" id="PF13360">
    <property type="entry name" value="PQQ_2"/>
    <property type="match status" value="1"/>
</dbReference>
<evidence type="ECO:0000256" key="3">
    <source>
        <dbReference type="PROSITE-ProRule" id="PRU00221"/>
    </source>
</evidence>
<dbReference type="InterPro" id="IPR019775">
    <property type="entry name" value="WD40_repeat_CS"/>
</dbReference>
<evidence type="ECO:0000256" key="5">
    <source>
        <dbReference type="SAM" id="Phobius"/>
    </source>
</evidence>
<dbReference type="InterPro" id="IPR027417">
    <property type="entry name" value="P-loop_NTPase"/>
</dbReference>